<dbReference type="InterPro" id="IPR011257">
    <property type="entry name" value="DNA_glycosylase"/>
</dbReference>
<dbReference type="Pfam" id="PF00730">
    <property type="entry name" value="HhH-GPD"/>
    <property type="match status" value="1"/>
</dbReference>
<evidence type="ECO:0000313" key="6">
    <source>
        <dbReference type="EMBL" id="MZP44663.1"/>
    </source>
</evidence>
<keyword evidence="7" id="KW-1185">Reference proteome</keyword>
<organism evidence="6 7">
    <name type="scientific">Heliomicrobium gestii</name>
    <name type="common">Heliobacterium gestii</name>
    <dbReference type="NCBI Taxonomy" id="2699"/>
    <lineage>
        <taxon>Bacteria</taxon>
        <taxon>Bacillati</taxon>
        <taxon>Bacillota</taxon>
        <taxon>Clostridia</taxon>
        <taxon>Eubacteriales</taxon>
        <taxon>Heliobacteriaceae</taxon>
        <taxon>Heliomicrobium</taxon>
    </lineage>
</organism>
<dbReference type="PIRSF" id="PIRSF001435">
    <property type="entry name" value="Nth"/>
    <property type="match status" value="1"/>
</dbReference>
<dbReference type="InterPro" id="IPR003265">
    <property type="entry name" value="HhH-GPD_domain"/>
</dbReference>
<dbReference type="Gene3D" id="1.10.1670.10">
    <property type="entry name" value="Helix-hairpin-Helix base-excision DNA repair enzymes (C-terminal)"/>
    <property type="match status" value="1"/>
</dbReference>
<evidence type="ECO:0000256" key="1">
    <source>
        <dbReference type="ARBA" id="ARBA00022485"/>
    </source>
</evidence>
<dbReference type="RefSeq" id="WP_161263232.1">
    <property type="nucleotide sequence ID" value="NZ_JAFBDC010000027.1"/>
</dbReference>
<dbReference type="Proteomes" id="UP000471031">
    <property type="component" value="Unassembled WGS sequence"/>
</dbReference>
<dbReference type="SUPFAM" id="SSF48150">
    <property type="entry name" value="DNA-glycosylase"/>
    <property type="match status" value="1"/>
</dbReference>
<keyword evidence="3" id="KW-0408">Iron</keyword>
<keyword evidence="4" id="KW-0411">Iron-sulfur</keyword>
<dbReference type="CDD" id="cd00056">
    <property type="entry name" value="ENDO3c"/>
    <property type="match status" value="1"/>
</dbReference>
<dbReference type="EMBL" id="WXEX01000026">
    <property type="protein sequence ID" value="MZP44663.1"/>
    <property type="molecule type" value="Genomic_DNA"/>
</dbReference>
<dbReference type="OrthoDB" id="9800977at2"/>
<keyword evidence="2" id="KW-0479">Metal-binding</keyword>
<reference evidence="6 7" key="1">
    <citation type="submission" date="2020-01" db="EMBL/GenBank/DDBJ databases">
        <title>Whole genome sequence of Heliobacterium gestii DSM 11169.</title>
        <authorList>
            <person name="Kyndt J.A."/>
            <person name="Meyer T.E."/>
        </authorList>
    </citation>
    <scope>NUCLEOTIDE SEQUENCE [LARGE SCALE GENOMIC DNA]</scope>
    <source>
        <strain evidence="6 7">DSM 11169</strain>
    </source>
</reference>
<keyword evidence="1" id="KW-0004">4Fe-4S</keyword>
<dbReference type="PANTHER" id="PTHR10359:SF19">
    <property type="entry name" value="DNA REPAIR GLYCOSYLASE MJ1434-RELATED"/>
    <property type="match status" value="1"/>
</dbReference>
<accession>A0A845LMT5</accession>
<evidence type="ECO:0000256" key="2">
    <source>
        <dbReference type="ARBA" id="ARBA00022723"/>
    </source>
</evidence>
<dbReference type="PANTHER" id="PTHR10359">
    <property type="entry name" value="A/G-SPECIFIC ADENINE GLYCOSYLASE/ENDONUCLEASE III"/>
    <property type="match status" value="1"/>
</dbReference>
<protein>
    <submittedName>
        <fullName evidence="6">Endonuclease III domain-containing protein</fullName>
    </submittedName>
</protein>
<dbReference type="InterPro" id="IPR023170">
    <property type="entry name" value="HhH_base_excis_C"/>
</dbReference>
<comment type="caution">
    <text evidence="6">The sequence shown here is derived from an EMBL/GenBank/DDBJ whole genome shotgun (WGS) entry which is preliminary data.</text>
</comment>
<sequence length="240" mass="27079">MNHQRDQLLRIYHCLLDHFGPRHWWPADTTVEMVIGAILTQNVAWKNVVTAIDQLKPAGLLDIQALAEAPKEQVAILVRSTRYYNQKADRLQAFARLIVEEYGGELENLLSLEAQELRRRLLAIKGIGKETADCIILYGAGQPIFVVDAYTRRVFSRLGFFSEQASYDQMQAFFTERLAPELKLFQEYHAQIDCLGNRLCLAKSPSCALCPLGECCAFAGQALRGEEENAIAMRSEGTQE</sequence>
<dbReference type="GO" id="GO:0046872">
    <property type="term" value="F:metal ion binding"/>
    <property type="evidence" value="ECO:0007669"/>
    <property type="project" value="UniProtKB-KW"/>
</dbReference>
<feature type="domain" description="HhH-GPD" evidence="5">
    <location>
        <begin position="39"/>
        <end position="198"/>
    </location>
</feature>
<evidence type="ECO:0000256" key="3">
    <source>
        <dbReference type="ARBA" id="ARBA00023004"/>
    </source>
</evidence>
<dbReference type="Gene3D" id="1.10.340.30">
    <property type="entry name" value="Hypothetical protein, domain 2"/>
    <property type="match status" value="1"/>
</dbReference>
<dbReference type="GO" id="GO:0004519">
    <property type="term" value="F:endonuclease activity"/>
    <property type="evidence" value="ECO:0007669"/>
    <property type="project" value="UniProtKB-KW"/>
</dbReference>
<gene>
    <name evidence="6" type="ORF">GTO89_16740</name>
</gene>
<dbReference type="SMART" id="SM00478">
    <property type="entry name" value="ENDO3c"/>
    <property type="match status" value="1"/>
</dbReference>
<evidence type="ECO:0000313" key="7">
    <source>
        <dbReference type="Proteomes" id="UP000471031"/>
    </source>
</evidence>
<keyword evidence="6" id="KW-0378">Hydrolase</keyword>
<dbReference type="GO" id="GO:0051539">
    <property type="term" value="F:4 iron, 4 sulfur cluster binding"/>
    <property type="evidence" value="ECO:0007669"/>
    <property type="project" value="UniProtKB-KW"/>
</dbReference>
<keyword evidence="6" id="KW-0540">Nuclease</keyword>
<proteinExistence type="predicted"/>
<evidence type="ECO:0000256" key="4">
    <source>
        <dbReference type="ARBA" id="ARBA00023014"/>
    </source>
</evidence>
<keyword evidence="6" id="KW-0255">Endonuclease</keyword>
<dbReference type="AlphaFoldDB" id="A0A845LMT5"/>
<dbReference type="GO" id="GO:0006284">
    <property type="term" value="P:base-excision repair"/>
    <property type="evidence" value="ECO:0007669"/>
    <property type="project" value="InterPro"/>
</dbReference>
<evidence type="ECO:0000259" key="5">
    <source>
        <dbReference type="SMART" id="SM00478"/>
    </source>
</evidence>
<name>A0A845LMT5_HELGE</name>